<dbReference type="InterPro" id="IPR036390">
    <property type="entry name" value="WH_DNA-bd_sf"/>
</dbReference>
<keyword evidence="3" id="KW-0804">Transcription</keyword>
<accession>A0A5P9NPN4</accession>
<gene>
    <name evidence="5" type="ORF">EY643_08740</name>
</gene>
<reference evidence="5 6" key="1">
    <citation type="submission" date="2019-02" db="EMBL/GenBank/DDBJ databases">
        <authorList>
            <person name="Li S.-H."/>
        </authorList>
    </citation>
    <scope>NUCLEOTIDE SEQUENCE [LARGE SCALE GENOMIC DNA]</scope>
    <source>
        <strain evidence="5 6">IMCC14385</strain>
    </source>
</reference>
<dbReference type="KEGG" id="halc:EY643_08740"/>
<dbReference type="PROSITE" id="PS51118">
    <property type="entry name" value="HTH_HXLR"/>
    <property type="match status" value="1"/>
</dbReference>
<organism evidence="5 6">
    <name type="scientific">Halioglobus maricola</name>
    <dbReference type="NCBI Taxonomy" id="2601894"/>
    <lineage>
        <taxon>Bacteria</taxon>
        <taxon>Pseudomonadati</taxon>
        <taxon>Pseudomonadota</taxon>
        <taxon>Gammaproteobacteria</taxon>
        <taxon>Cellvibrionales</taxon>
        <taxon>Halieaceae</taxon>
        <taxon>Halioglobus</taxon>
    </lineage>
</organism>
<dbReference type="SUPFAM" id="SSF46785">
    <property type="entry name" value="Winged helix' DNA-binding domain"/>
    <property type="match status" value="1"/>
</dbReference>
<keyword evidence="2" id="KW-0238">DNA-binding</keyword>
<dbReference type="OrthoDB" id="9807069at2"/>
<proteinExistence type="predicted"/>
<sequence length="141" mass="15794">MQSGPCCPITCALELLGDRWSLSLMRDMLLFGRRRYSELLASSGPISTNILASRLKQLQEGELIERFKDPLDGKAAIYIPTDKGVSLIPVLVEMVRWGLQNDERALLVPYLERELVHDNAKLQQRVSAQIAEERDALTSAA</sequence>
<dbReference type="InterPro" id="IPR002577">
    <property type="entry name" value="HTH_HxlR"/>
</dbReference>
<dbReference type="InterPro" id="IPR036388">
    <property type="entry name" value="WH-like_DNA-bd_sf"/>
</dbReference>
<dbReference type="AlphaFoldDB" id="A0A5P9NPN4"/>
<dbReference type="Proteomes" id="UP000326287">
    <property type="component" value="Chromosome"/>
</dbReference>
<keyword evidence="1" id="KW-0805">Transcription regulation</keyword>
<evidence type="ECO:0000313" key="6">
    <source>
        <dbReference type="Proteomes" id="UP000326287"/>
    </source>
</evidence>
<dbReference type="PANTHER" id="PTHR33204:SF37">
    <property type="entry name" value="HTH-TYPE TRANSCRIPTIONAL REGULATOR YODB"/>
    <property type="match status" value="1"/>
</dbReference>
<dbReference type="GO" id="GO:0003677">
    <property type="term" value="F:DNA binding"/>
    <property type="evidence" value="ECO:0007669"/>
    <property type="project" value="UniProtKB-KW"/>
</dbReference>
<evidence type="ECO:0000256" key="1">
    <source>
        <dbReference type="ARBA" id="ARBA00023015"/>
    </source>
</evidence>
<dbReference type="PANTHER" id="PTHR33204">
    <property type="entry name" value="TRANSCRIPTIONAL REGULATOR, MARR FAMILY"/>
    <property type="match status" value="1"/>
</dbReference>
<dbReference type="Pfam" id="PF01638">
    <property type="entry name" value="HxlR"/>
    <property type="match status" value="1"/>
</dbReference>
<name>A0A5P9NPN4_9GAMM</name>
<evidence type="ECO:0000259" key="4">
    <source>
        <dbReference type="PROSITE" id="PS51118"/>
    </source>
</evidence>
<protein>
    <submittedName>
        <fullName evidence="5">Transcriptional regulator</fullName>
    </submittedName>
</protein>
<evidence type="ECO:0000256" key="2">
    <source>
        <dbReference type="ARBA" id="ARBA00023125"/>
    </source>
</evidence>
<feature type="domain" description="HTH hxlR-type" evidence="4">
    <location>
        <begin position="7"/>
        <end position="106"/>
    </location>
</feature>
<evidence type="ECO:0000313" key="5">
    <source>
        <dbReference type="EMBL" id="QFU77823.1"/>
    </source>
</evidence>
<dbReference type="EMBL" id="CP036422">
    <property type="protein sequence ID" value="QFU77823.1"/>
    <property type="molecule type" value="Genomic_DNA"/>
</dbReference>
<evidence type="ECO:0000256" key="3">
    <source>
        <dbReference type="ARBA" id="ARBA00023163"/>
    </source>
</evidence>
<dbReference type="Gene3D" id="1.10.10.10">
    <property type="entry name" value="Winged helix-like DNA-binding domain superfamily/Winged helix DNA-binding domain"/>
    <property type="match status" value="1"/>
</dbReference>
<keyword evidence="6" id="KW-1185">Reference proteome</keyword>